<proteinExistence type="predicted"/>
<dbReference type="Pfam" id="PF12244">
    <property type="entry name" value="DUF3606"/>
    <property type="match status" value="1"/>
</dbReference>
<dbReference type="RefSeq" id="WP_353644574.1">
    <property type="nucleotide sequence ID" value="NZ_CP159253.1"/>
</dbReference>
<gene>
    <name evidence="1" type="ORF">ABVK50_21890</name>
</gene>
<protein>
    <submittedName>
        <fullName evidence="1">DUF3606 domain-containing protein</fullName>
    </submittedName>
</protein>
<accession>A0AAU8CNI0</accession>
<dbReference type="InterPro" id="IPR022037">
    <property type="entry name" value="DUF3606"/>
</dbReference>
<dbReference type="EMBL" id="CP159253">
    <property type="protein sequence ID" value="XCG47885.1"/>
    <property type="molecule type" value="Genomic_DNA"/>
</dbReference>
<sequence length="61" mass="7055">MADDKGKTGQQDRIRVASGQEYEVHDFAEKFGLTNGEARDLIERFGNDRETLEREARKLKK</sequence>
<name>A0AAU8CNI0_9HYPH</name>
<dbReference type="AlphaFoldDB" id="A0AAU8CNI0"/>
<organism evidence="1">
    <name type="scientific">Mesorhizobium sp. WSM2240</name>
    <dbReference type="NCBI Taxonomy" id="3228851"/>
    <lineage>
        <taxon>Bacteria</taxon>
        <taxon>Pseudomonadati</taxon>
        <taxon>Pseudomonadota</taxon>
        <taxon>Alphaproteobacteria</taxon>
        <taxon>Hyphomicrobiales</taxon>
        <taxon>Phyllobacteriaceae</taxon>
        <taxon>Mesorhizobium</taxon>
    </lineage>
</organism>
<reference evidence="1" key="1">
    <citation type="submission" date="2024-06" db="EMBL/GenBank/DDBJ databases">
        <title>Mesorhizobium karijinii sp. nov., a symbiont of the iconic Swainsona formosa from arid Australia.</title>
        <authorList>
            <person name="Hill Y.J."/>
            <person name="Watkin E.L.J."/>
            <person name="O'Hara G.W."/>
            <person name="Terpolilli J."/>
            <person name="Tye M.L."/>
            <person name="Kohlmeier M.G."/>
        </authorList>
    </citation>
    <scope>NUCLEOTIDE SEQUENCE</scope>
    <source>
        <strain evidence="1">WSM2240</strain>
    </source>
</reference>
<evidence type="ECO:0000313" key="1">
    <source>
        <dbReference type="EMBL" id="XCG47885.1"/>
    </source>
</evidence>